<name>D6Z079_DESAT</name>
<dbReference type="PROSITE" id="PS01055">
    <property type="entry name" value="DNA_LIGASE_N1"/>
    <property type="match status" value="1"/>
</dbReference>
<dbReference type="CDD" id="cd17748">
    <property type="entry name" value="BRCT_DNA_ligase_like"/>
    <property type="match status" value="1"/>
</dbReference>
<feature type="binding site" evidence="14">
    <location>
        <begin position="91"/>
        <end position="92"/>
    </location>
    <ligand>
        <name>NAD(+)</name>
        <dbReference type="ChEBI" id="CHEBI:57540"/>
    </ligand>
</feature>
<evidence type="ECO:0000259" key="16">
    <source>
        <dbReference type="PROSITE" id="PS50172"/>
    </source>
</evidence>
<dbReference type="FunCoup" id="D6Z079">
    <property type="interactions" value="398"/>
</dbReference>
<evidence type="ECO:0000256" key="3">
    <source>
        <dbReference type="ARBA" id="ARBA00013308"/>
    </source>
</evidence>
<dbReference type="GO" id="GO:0005829">
    <property type="term" value="C:cytosol"/>
    <property type="evidence" value="ECO:0007669"/>
    <property type="project" value="TreeGrafter"/>
</dbReference>
<evidence type="ECO:0000256" key="7">
    <source>
        <dbReference type="ARBA" id="ARBA00022763"/>
    </source>
</evidence>
<dbReference type="InterPro" id="IPR018239">
    <property type="entry name" value="DNA_ligase_AS"/>
</dbReference>
<dbReference type="InParanoid" id="D6Z079"/>
<dbReference type="InterPro" id="IPR036420">
    <property type="entry name" value="BRCT_dom_sf"/>
</dbReference>
<dbReference type="NCBIfam" id="NF005932">
    <property type="entry name" value="PRK07956.1"/>
    <property type="match status" value="1"/>
</dbReference>
<reference evidence="18" key="1">
    <citation type="submission" date="2010-02" db="EMBL/GenBank/DDBJ databases">
        <title>Complete sequence of Desulfurivibrio alkaliphilus AHT2.</title>
        <authorList>
            <consortium name="US DOE Joint Genome Institute"/>
            <person name="Pitluck S."/>
            <person name="Chertkov O."/>
            <person name="Detter J.C."/>
            <person name="Han C."/>
            <person name="Tapia R."/>
            <person name="Larimer F."/>
            <person name="Land M."/>
            <person name="Hauser L."/>
            <person name="Kyrpides N."/>
            <person name="Mikhailova N."/>
            <person name="Sorokin D.Y."/>
            <person name="Muyzer G."/>
            <person name="Woyke T."/>
        </authorList>
    </citation>
    <scope>NUCLEOTIDE SEQUENCE [LARGE SCALE GENOMIC DNA]</scope>
    <source>
        <strain evidence="18">DSM 19089 / UNIQEM U267 / AHT2</strain>
    </source>
</reference>
<feature type="binding site" evidence="14">
    <location>
        <position position="185"/>
    </location>
    <ligand>
        <name>NAD(+)</name>
        <dbReference type="ChEBI" id="CHEBI:57540"/>
    </ligand>
</feature>
<evidence type="ECO:0000256" key="6">
    <source>
        <dbReference type="ARBA" id="ARBA00022723"/>
    </source>
</evidence>
<dbReference type="HOGENOM" id="CLU_007764_2_1_7"/>
<evidence type="ECO:0000256" key="15">
    <source>
        <dbReference type="RuleBase" id="RU000618"/>
    </source>
</evidence>
<feature type="binding site" evidence="14">
    <location>
        <begin position="42"/>
        <end position="46"/>
    </location>
    <ligand>
        <name>NAD(+)</name>
        <dbReference type="ChEBI" id="CHEBI:57540"/>
    </ligand>
</feature>
<dbReference type="InterPro" id="IPR010994">
    <property type="entry name" value="RuvA_2-like"/>
</dbReference>
<dbReference type="InterPro" id="IPR004149">
    <property type="entry name" value="Znf_DNAligase_C4"/>
</dbReference>
<dbReference type="FunFam" id="2.40.50.140:FF:000012">
    <property type="entry name" value="DNA ligase"/>
    <property type="match status" value="1"/>
</dbReference>
<evidence type="ECO:0000256" key="5">
    <source>
        <dbReference type="ARBA" id="ARBA00022705"/>
    </source>
</evidence>
<dbReference type="InterPro" id="IPR012340">
    <property type="entry name" value="NA-bd_OB-fold"/>
</dbReference>
<dbReference type="eggNOG" id="COG0272">
    <property type="taxonomic scope" value="Bacteria"/>
</dbReference>
<keyword evidence="6 14" id="KW-0479">Metal-binding</keyword>
<dbReference type="Pfam" id="PF00533">
    <property type="entry name" value="BRCT"/>
    <property type="match status" value="1"/>
</dbReference>
<dbReference type="PANTHER" id="PTHR23389:SF9">
    <property type="entry name" value="DNA LIGASE"/>
    <property type="match status" value="1"/>
</dbReference>
<evidence type="ECO:0000256" key="2">
    <source>
        <dbReference type="ARBA" id="ARBA00012722"/>
    </source>
</evidence>
<organism evidence="17 18">
    <name type="scientific">Desulfurivibrio alkaliphilus (strain DSM 19089 / UNIQEM U267 / AHT2)</name>
    <dbReference type="NCBI Taxonomy" id="589865"/>
    <lineage>
        <taxon>Bacteria</taxon>
        <taxon>Pseudomonadati</taxon>
        <taxon>Thermodesulfobacteriota</taxon>
        <taxon>Desulfobulbia</taxon>
        <taxon>Desulfobulbales</taxon>
        <taxon>Desulfobulbaceae</taxon>
        <taxon>Desulfurivibrio</taxon>
    </lineage>
</organism>
<keyword evidence="5 14" id="KW-0235">DNA replication</keyword>
<dbReference type="PIRSF" id="PIRSF001604">
    <property type="entry name" value="LigA"/>
    <property type="match status" value="1"/>
</dbReference>
<feature type="domain" description="BRCT" evidence="16">
    <location>
        <begin position="600"/>
        <end position="666"/>
    </location>
</feature>
<dbReference type="InterPro" id="IPR013840">
    <property type="entry name" value="DNAligase_N"/>
</dbReference>
<dbReference type="SUPFAM" id="SSF56091">
    <property type="entry name" value="DNA ligase/mRNA capping enzyme, catalytic domain"/>
    <property type="match status" value="1"/>
</dbReference>
<dbReference type="SMART" id="SM00292">
    <property type="entry name" value="BRCT"/>
    <property type="match status" value="1"/>
</dbReference>
<dbReference type="InterPro" id="IPR004150">
    <property type="entry name" value="NAD_DNA_ligase_OB"/>
</dbReference>
<gene>
    <name evidence="14" type="primary">ligA</name>
    <name evidence="17" type="ordered locus">DaAHT2_2447</name>
</gene>
<dbReference type="InterPro" id="IPR001679">
    <property type="entry name" value="DNA_ligase"/>
</dbReference>
<feature type="binding site" evidence="14">
    <location>
        <position position="123"/>
    </location>
    <ligand>
        <name>NAD(+)</name>
        <dbReference type="ChEBI" id="CHEBI:57540"/>
    </ligand>
</feature>
<dbReference type="InterPro" id="IPR041663">
    <property type="entry name" value="DisA/LigA_HHH"/>
</dbReference>
<dbReference type="Pfam" id="PF03119">
    <property type="entry name" value="DNA_ligase_ZBD"/>
    <property type="match status" value="1"/>
</dbReference>
<dbReference type="STRING" id="589865.DaAHT2_2447"/>
<feature type="binding site" evidence="14">
    <location>
        <position position="146"/>
    </location>
    <ligand>
        <name>NAD(+)</name>
        <dbReference type="ChEBI" id="CHEBI:57540"/>
    </ligand>
</feature>
<dbReference type="Gene3D" id="3.40.50.10190">
    <property type="entry name" value="BRCT domain"/>
    <property type="match status" value="1"/>
</dbReference>
<dbReference type="Gene3D" id="2.40.50.140">
    <property type="entry name" value="Nucleic acid-binding proteins"/>
    <property type="match status" value="1"/>
</dbReference>
<dbReference type="SUPFAM" id="SSF50249">
    <property type="entry name" value="Nucleic acid-binding proteins"/>
    <property type="match status" value="1"/>
</dbReference>
<dbReference type="SUPFAM" id="SSF52113">
    <property type="entry name" value="BRCT domain"/>
    <property type="match status" value="1"/>
</dbReference>
<keyword evidence="18" id="KW-1185">Reference proteome</keyword>
<evidence type="ECO:0000256" key="11">
    <source>
        <dbReference type="ARBA" id="ARBA00023204"/>
    </source>
</evidence>
<dbReference type="PROSITE" id="PS01056">
    <property type="entry name" value="DNA_LIGASE_N2"/>
    <property type="match status" value="1"/>
</dbReference>
<dbReference type="NCBIfam" id="TIGR00575">
    <property type="entry name" value="dnlj"/>
    <property type="match status" value="1"/>
</dbReference>
<dbReference type="RefSeq" id="WP_013164624.1">
    <property type="nucleotide sequence ID" value="NC_014216.1"/>
</dbReference>
<dbReference type="GO" id="GO:0003911">
    <property type="term" value="F:DNA ligase (NAD+) activity"/>
    <property type="evidence" value="ECO:0007669"/>
    <property type="project" value="UniProtKB-UniRule"/>
</dbReference>
<dbReference type="PANTHER" id="PTHR23389">
    <property type="entry name" value="CHROMOSOME TRANSMISSION FIDELITY FACTOR 18"/>
    <property type="match status" value="1"/>
</dbReference>
<dbReference type="InterPro" id="IPR013839">
    <property type="entry name" value="DNAligase_adenylation"/>
</dbReference>
<feature type="binding site" evidence="14">
    <location>
        <position position="301"/>
    </location>
    <ligand>
        <name>NAD(+)</name>
        <dbReference type="ChEBI" id="CHEBI:57540"/>
    </ligand>
</feature>
<dbReference type="OrthoDB" id="9759736at2"/>
<proteinExistence type="inferred from homology"/>
<dbReference type="KEGG" id="dak:DaAHT2_2447"/>
<dbReference type="Gene3D" id="6.20.10.30">
    <property type="match status" value="1"/>
</dbReference>
<dbReference type="Pfam" id="PF01653">
    <property type="entry name" value="DNA_ligase_aden"/>
    <property type="match status" value="1"/>
</dbReference>
<dbReference type="Pfam" id="PF12826">
    <property type="entry name" value="HHH_2"/>
    <property type="match status" value="1"/>
</dbReference>
<evidence type="ECO:0000256" key="9">
    <source>
        <dbReference type="ARBA" id="ARBA00022842"/>
    </source>
</evidence>
<dbReference type="InterPro" id="IPR033136">
    <property type="entry name" value="DNA_ligase_CS"/>
</dbReference>
<dbReference type="Pfam" id="PF14520">
    <property type="entry name" value="HHH_5"/>
    <property type="match status" value="1"/>
</dbReference>
<dbReference type="Gene3D" id="1.10.150.20">
    <property type="entry name" value="5' to 3' exonuclease, C-terminal subdomain"/>
    <property type="match status" value="2"/>
</dbReference>
<feature type="binding site" evidence="14">
    <location>
        <position position="437"/>
    </location>
    <ligand>
        <name>Zn(2+)</name>
        <dbReference type="ChEBI" id="CHEBI:29105"/>
    </ligand>
</feature>
<dbReference type="Gene3D" id="1.10.287.610">
    <property type="entry name" value="Helix hairpin bin"/>
    <property type="match status" value="1"/>
</dbReference>
<dbReference type="GO" id="GO:0006260">
    <property type="term" value="P:DNA replication"/>
    <property type="evidence" value="ECO:0007669"/>
    <property type="project" value="UniProtKB-KW"/>
</dbReference>
<evidence type="ECO:0000256" key="12">
    <source>
        <dbReference type="ARBA" id="ARBA00034005"/>
    </source>
</evidence>
<dbReference type="AlphaFoldDB" id="D6Z079"/>
<dbReference type="Proteomes" id="UP000001508">
    <property type="component" value="Chromosome"/>
</dbReference>
<dbReference type="FunFam" id="1.10.150.20:FF:000007">
    <property type="entry name" value="DNA ligase"/>
    <property type="match status" value="1"/>
</dbReference>
<evidence type="ECO:0000313" key="18">
    <source>
        <dbReference type="Proteomes" id="UP000001508"/>
    </source>
</evidence>
<accession>D6Z079</accession>
<feature type="binding site" evidence="14">
    <location>
        <position position="442"/>
    </location>
    <ligand>
        <name>Zn(2+)</name>
        <dbReference type="ChEBI" id="CHEBI:29105"/>
    </ligand>
</feature>
<dbReference type="FunFam" id="3.30.470.30:FF:000001">
    <property type="entry name" value="DNA ligase"/>
    <property type="match status" value="1"/>
</dbReference>
<dbReference type="GO" id="GO:0006281">
    <property type="term" value="P:DNA repair"/>
    <property type="evidence" value="ECO:0007669"/>
    <property type="project" value="UniProtKB-KW"/>
</dbReference>
<comment type="cofactor">
    <cofactor evidence="14">
        <name>Mg(2+)</name>
        <dbReference type="ChEBI" id="CHEBI:18420"/>
    </cofactor>
    <cofactor evidence="14">
        <name>Mn(2+)</name>
        <dbReference type="ChEBI" id="CHEBI:29035"/>
    </cofactor>
</comment>
<evidence type="ECO:0000313" key="17">
    <source>
        <dbReference type="EMBL" id="ADH87112.1"/>
    </source>
</evidence>
<evidence type="ECO:0000256" key="8">
    <source>
        <dbReference type="ARBA" id="ARBA00022833"/>
    </source>
</evidence>
<feature type="binding site" evidence="14">
    <location>
        <position position="419"/>
    </location>
    <ligand>
        <name>Zn(2+)</name>
        <dbReference type="ChEBI" id="CHEBI:29105"/>
    </ligand>
</feature>
<comment type="similarity">
    <text evidence="13 14">Belongs to the NAD-dependent DNA ligase family. LigA subfamily.</text>
</comment>
<dbReference type="Gene3D" id="3.30.470.30">
    <property type="entry name" value="DNA ligase/mRNA capping enzyme"/>
    <property type="match status" value="1"/>
</dbReference>
<comment type="catalytic activity">
    <reaction evidence="12 14 15">
        <text>NAD(+) + (deoxyribonucleotide)n-3'-hydroxyl + 5'-phospho-(deoxyribonucleotide)m = (deoxyribonucleotide)n+m + AMP + beta-nicotinamide D-nucleotide.</text>
        <dbReference type="EC" id="6.5.1.2"/>
    </reaction>
</comment>
<keyword evidence="8 14" id="KW-0862">Zinc</keyword>
<feature type="active site" description="N6-AMP-lysine intermediate" evidence="14">
    <location>
        <position position="125"/>
    </location>
</feature>
<dbReference type="HAMAP" id="MF_01588">
    <property type="entry name" value="DNA_ligase_A"/>
    <property type="match status" value="1"/>
</dbReference>
<dbReference type="PROSITE" id="PS50172">
    <property type="entry name" value="BRCT"/>
    <property type="match status" value="1"/>
</dbReference>
<keyword evidence="7 14" id="KW-0227">DNA damage</keyword>
<keyword evidence="11 14" id="KW-0234">DNA repair</keyword>
<dbReference type="FunFam" id="1.10.150.20:FF:000006">
    <property type="entry name" value="DNA ligase"/>
    <property type="match status" value="1"/>
</dbReference>
<dbReference type="GO" id="GO:0046872">
    <property type="term" value="F:metal ion binding"/>
    <property type="evidence" value="ECO:0007669"/>
    <property type="project" value="UniProtKB-KW"/>
</dbReference>
<feature type="binding site" evidence="14">
    <location>
        <position position="325"/>
    </location>
    <ligand>
        <name>NAD(+)</name>
        <dbReference type="ChEBI" id="CHEBI:57540"/>
    </ligand>
</feature>
<evidence type="ECO:0000256" key="10">
    <source>
        <dbReference type="ARBA" id="ARBA00023027"/>
    </source>
</evidence>
<dbReference type="EC" id="6.5.1.2" evidence="2 14"/>
<keyword evidence="10 14" id="KW-0520">NAD</keyword>
<sequence length="680" mass="74207">MIPPLLQAAAKEQARQRVAELREQIRYHNHRYYVLDDPEIPDAEYDALFRELQELEERYPGLAGADSPSRQVGAEPLAQFAPVAHRLPMLSLENAFNEGEISDFLLRLGRFLHTDQVPALHAEPKLDGLAVELVYEDGLFTLGSTRGDGFTGENITANLATIATIPRRLKTGGNPPPARLEIRGEVCLSITGFKELNRRRGEAGESLFANPRNAAAGSLRQLDPAITADRPLEFFAYGAADSAALAVTTQAQLLEQLHAFGLQLIPHGRVCPDLETALAHFRFLDEQRRQMPYEIDGMVLKVNDLALQKRLGAKARSPRWAVAAKFAAVQAATKLIGVEFQVGRTGAVTPVAVLEPVKVGGVLVSRATLHNEDEIKRKDLRLHDTVLVQRAGEVIPEVVKPVADKRRGDEKPIQLPANCPECDHALIRKEGEAVRRCPNPQCPAQRLRSLIHFCSKAGLDIDGLGKKAVELLVQTGLVGDIPDIYRLRPEQLAPLPGWGEKSAAKVCDAIAAAKSPKLARLLAALGIRHVGEVNAQVLARHFPSLEALQQAMEEDFLEVEGIGSQVAASLVTFFKDPTTTAMLAQLKELGLTISPEEQPAQQLPLQNRVFLFTGSLAGMSRNEAKARVKELGGQVATGLNRKVTHLVCGDKPGSKLTKARELELEILTEADFARLLGGET</sequence>
<dbReference type="SMART" id="SM00532">
    <property type="entry name" value="LIGANc"/>
    <property type="match status" value="1"/>
</dbReference>
<dbReference type="FunFam" id="1.10.287.610:FF:000002">
    <property type="entry name" value="DNA ligase"/>
    <property type="match status" value="1"/>
</dbReference>
<keyword evidence="4 14" id="KW-0436">Ligase</keyword>
<comment type="function">
    <text evidence="1 14">DNA ligase that catalyzes the formation of phosphodiester linkages between 5'-phosphoryl and 3'-hydroxyl groups in double-stranded DNA using NAD as a coenzyme and as the energy source for the reaction. It is essential for DNA replication and repair of damaged DNA.</text>
</comment>
<keyword evidence="9 14" id="KW-0460">Magnesium</keyword>
<evidence type="ECO:0000256" key="14">
    <source>
        <dbReference type="HAMAP-Rule" id="MF_01588"/>
    </source>
</evidence>
<dbReference type="EMBL" id="CP001940">
    <property type="protein sequence ID" value="ADH87112.1"/>
    <property type="molecule type" value="Genomic_DNA"/>
</dbReference>
<evidence type="ECO:0000256" key="13">
    <source>
        <dbReference type="ARBA" id="ARBA00060881"/>
    </source>
</evidence>
<dbReference type="InterPro" id="IPR001357">
    <property type="entry name" value="BRCT_dom"/>
</dbReference>
<feature type="binding site" evidence="14">
    <location>
        <position position="422"/>
    </location>
    <ligand>
        <name>Zn(2+)</name>
        <dbReference type="ChEBI" id="CHEBI:29105"/>
    </ligand>
</feature>
<dbReference type="CDD" id="cd00114">
    <property type="entry name" value="LIGANc"/>
    <property type="match status" value="1"/>
</dbReference>
<dbReference type="SUPFAM" id="SSF47781">
    <property type="entry name" value="RuvA domain 2-like"/>
    <property type="match status" value="1"/>
</dbReference>
<protein>
    <recommendedName>
        <fullName evidence="3 14">DNA ligase</fullName>
        <ecNumber evidence="2 14">6.5.1.2</ecNumber>
    </recommendedName>
    <alternativeName>
        <fullName evidence="14">Polydeoxyribonucleotide synthase [NAD(+)]</fullName>
    </alternativeName>
</protein>
<evidence type="ECO:0000256" key="4">
    <source>
        <dbReference type="ARBA" id="ARBA00022598"/>
    </source>
</evidence>
<keyword evidence="14" id="KW-0464">Manganese</keyword>
<evidence type="ECO:0000256" key="1">
    <source>
        <dbReference type="ARBA" id="ARBA00004067"/>
    </source>
</evidence>
<dbReference type="Pfam" id="PF03120">
    <property type="entry name" value="OB_DNA_ligase"/>
    <property type="match status" value="1"/>
</dbReference>